<dbReference type="PANTHER" id="PTHR10992:SF1086">
    <property type="entry name" value="AB HYDROLASE-1 DOMAIN-CONTAINING PROTEIN"/>
    <property type="match status" value="1"/>
</dbReference>
<organism evidence="3 4">
    <name type="scientific">Taxus chinensis</name>
    <name type="common">Chinese yew</name>
    <name type="synonym">Taxus wallichiana var. chinensis</name>
    <dbReference type="NCBI Taxonomy" id="29808"/>
    <lineage>
        <taxon>Eukaryota</taxon>
        <taxon>Viridiplantae</taxon>
        <taxon>Streptophyta</taxon>
        <taxon>Embryophyta</taxon>
        <taxon>Tracheophyta</taxon>
        <taxon>Spermatophyta</taxon>
        <taxon>Pinopsida</taxon>
        <taxon>Pinidae</taxon>
        <taxon>Conifers II</taxon>
        <taxon>Cupressales</taxon>
        <taxon>Taxaceae</taxon>
        <taxon>Taxus</taxon>
    </lineage>
</organism>
<keyword evidence="4" id="KW-1185">Reference proteome</keyword>
<dbReference type="AlphaFoldDB" id="A0AA38FSC4"/>
<dbReference type="SUPFAM" id="SSF53474">
    <property type="entry name" value="alpha/beta-Hydrolases"/>
    <property type="match status" value="1"/>
</dbReference>
<evidence type="ECO:0000259" key="2">
    <source>
        <dbReference type="Pfam" id="PF12697"/>
    </source>
</evidence>
<protein>
    <recommendedName>
        <fullName evidence="2">AB hydrolase-1 domain-containing protein</fullName>
    </recommendedName>
</protein>
<dbReference type="InterPro" id="IPR045889">
    <property type="entry name" value="MES/HNL"/>
</dbReference>
<dbReference type="Pfam" id="PF12697">
    <property type="entry name" value="Abhydrolase_6"/>
    <property type="match status" value="1"/>
</dbReference>
<name>A0AA38FSC4_TAXCH</name>
<dbReference type="Proteomes" id="UP000824469">
    <property type="component" value="Unassembled WGS sequence"/>
</dbReference>
<evidence type="ECO:0000313" key="3">
    <source>
        <dbReference type="EMBL" id="KAH9309555.1"/>
    </source>
</evidence>
<feature type="non-terminal residue" evidence="3">
    <location>
        <position position="1"/>
    </location>
</feature>
<proteinExistence type="predicted"/>
<dbReference type="EMBL" id="JAHRHJ020000007">
    <property type="protein sequence ID" value="KAH9309555.1"/>
    <property type="molecule type" value="Genomic_DNA"/>
</dbReference>
<dbReference type="GO" id="GO:0080032">
    <property type="term" value="F:methyl jasmonate esterase activity"/>
    <property type="evidence" value="ECO:0007669"/>
    <property type="project" value="TreeGrafter"/>
</dbReference>
<keyword evidence="1" id="KW-1133">Transmembrane helix</keyword>
<keyword evidence="1" id="KW-0812">Transmembrane</keyword>
<evidence type="ECO:0000313" key="4">
    <source>
        <dbReference type="Proteomes" id="UP000824469"/>
    </source>
</evidence>
<dbReference type="InterPro" id="IPR029058">
    <property type="entry name" value="AB_hydrolase_fold"/>
</dbReference>
<dbReference type="InterPro" id="IPR000073">
    <property type="entry name" value="AB_hydrolase_1"/>
</dbReference>
<reference evidence="3 4" key="1">
    <citation type="journal article" date="2021" name="Nat. Plants">
        <title>The Taxus genome provides insights into paclitaxel biosynthesis.</title>
        <authorList>
            <person name="Xiong X."/>
            <person name="Gou J."/>
            <person name="Liao Q."/>
            <person name="Li Y."/>
            <person name="Zhou Q."/>
            <person name="Bi G."/>
            <person name="Li C."/>
            <person name="Du R."/>
            <person name="Wang X."/>
            <person name="Sun T."/>
            <person name="Guo L."/>
            <person name="Liang H."/>
            <person name="Lu P."/>
            <person name="Wu Y."/>
            <person name="Zhang Z."/>
            <person name="Ro D.K."/>
            <person name="Shang Y."/>
            <person name="Huang S."/>
            <person name="Yan J."/>
        </authorList>
    </citation>
    <scope>NUCLEOTIDE SEQUENCE [LARGE SCALE GENOMIC DNA]</scope>
    <source>
        <strain evidence="3">Ta-2019</strain>
    </source>
</reference>
<comment type="caution">
    <text evidence="3">The sequence shown here is derived from an EMBL/GenBank/DDBJ whole genome shotgun (WGS) entry which is preliminary data.</text>
</comment>
<evidence type="ECO:0000256" key="1">
    <source>
        <dbReference type="SAM" id="Phobius"/>
    </source>
</evidence>
<accession>A0AA38FSC4</accession>
<dbReference type="OMA" id="KPYLYNE"/>
<sequence>WSGSAASVSVASIGILLILVALYVEEGEGKQEHFVLIHGLGHGAWCWYKVVTLLKQKGHRVVALDLTSNGINKAAPTDEVKSVAHYSEPLIQYLHSLGNDEKVTLVGHSLAGCPLSYAMEMYPNKVSKAIYLAAFTPRNNQSFLSSAFPTVFPRLVADGVVELNYGKGNSEMPTSASIVMDHAKPYLYNESPEEDTNLAVSLLTPTPYPISMEVLKLSDENYGSVRKFYIMLMKDKLFSPEHQQYSVDQNPPEGVFKMHASDHSPFFSQPEQLCNLLIHIATL</sequence>
<feature type="domain" description="AB hydrolase-1" evidence="2">
    <location>
        <begin position="34"/>
        <end position="274"/>
    </location>
</feature>
<gene>
    <name evidence="3" type="ORF">KI387_037466</name>
</gene>
<feature type="transmembrane region" description="Helical" evidence="1">
    <location>
        <begin position="6"/>
        <end position="24"/>
    </location>
</feature>
<keyword evidence="1" id="KW-0472">Membrane</keyword>
<dbReference type="GO" id="GO:0080030">
    <property type="term" value="F:methyl indole-3-acetate esterase activity"/>
    <property type="evidence" value="ECO:0007669"/>
    <property type="project" value="TreeGrafter"/>
</dbReference>
<dbReference type="PANTHER" id="PTHR10992">
    <property type="entry name" value="METHYLESTERASE FAMILY MEMBER"/>
    <property type="match status" value="1"/>
</dbReference>
<dbReference type="Gene3D" id="3.40.50.1820">
    <property type="entry name" value="alpha/beta hydrolase"/>
    <property type="match status" value="1"/>
</dbReference>